<organism evidence="8 9">
    <name type="scientific">Ruicaihuangia caeni</name>
    <dbReference type="NCBI Taxonomy" id="3042517"/>
    <lineage>
        <taxon>Bacteria</taxon>
        <taxon>Bacillati</taxon>
        <taxon>Actinomycetota</taxon>
        <taxon>Actinomycetes</taxon>
        <taxon>Micrococcales</taxon>
        <taxon>Microbacteriaceae</taxon>
        <taxon>Ruicaihuangia</taxon>
    </lineage>
</organism>
<dbReference type="PROSITE" id="PS51257">
    <property type="entry name" value="PROKAR_LIPOPROTEIN"/>
    <property type="match status" value="1"/>
</dbReference>
<evidence type="ECO:0000256" key="3">
    <source>
        <dbReference type="ARBA" id="ARBA00022692"/>
    </source>
</evidence>
<feature type="transmembrane region" description="Helical" evidence="6">
    <location>
        <begin position="218"/>
        <end position="237"/>
    </location>
</feature>
<dbReference type="EMBL" id="JASATX010000001">
    <property type="protein sequence ID" value="MDI2098148.1"/>
    <property type="molecule type" value="Genomic_DNA"/>
</dbReference>
<reference evidence="8 9" key="1">
    <citation type="submission" date="2023-04" db="EMBL/GenBank/DDBJ databases">
        <title>Klugiella caeni sp. nov. isolated from the sludge of biochemical tank.</title>
        <authorList>
            <person name="Geng K."/>
        </authorList>
    </citation>
    <scope>NUCLEOTIDE SEQUENCE [LARGE SCALE GENOMIC DNA]</scope>
    <source>
        <strain evidence="8 9">YN-L-19</strain>
    </source>
</reference>
<comment type="subcellular location">
    <subcellularLocation>
        <location evidence="6">Cell membrane</location>
        <topology evidence="6">Multi-pass membrane protein</topology>
    </subcellularLocation>
    <subcellularLocation>
        <location evidence="1">Membrane</location>
    </subcellularLocation>
</comment>
<dbReference type="Proteomes" id="UP001321506">
    <property type="component" value="Unassembled WGS sequence"/>
</dbReference>
<evidence type="ECO:0000256" key="5">
    <source>
        <dbReference type="ARBA" id="ARBA00023136"/>
    </source>
</evidence>
<name>A0AAW6T8P5_9MICO</name>
<evidence type="ECO:0000256" key="7">
    <source>
        <dbReference type="SAM" id="MobiDB-lite"/>
    </source>
</evidence>
<feature type="compositionally biased region" description="Acidic residues" evidence="7">
    <location>
        <begin position="270"/>
        <end position="281"/>
    </location>
</feature>
<dbReference type="Pfam" id="PF02104">
    <property type="entry name" value="SURF1"/>
    <property type="match status" value="1"/>
</dbReference>
<keyword evidence="3 6" id="KW-0812">Transmembrane</keyword>
<gene>
    <name evidence="8" type="ORF">QF206_04105</name>
</gene>
<dbReference type="InterPro" id="IPR045214">
    <property type="entry name" value="Surf1/Surf4"/>
</dbReference>
<comment type="caution">
    <text evidence="8">The sequence shown here is derived from an EMBL/GenBank/DDBJ whole genome shotgun (WGS) entry which is preliminary data.</text>
</comment>
<evidence type="ECO:0000256" key="4">
    <source>
        <dbReference type="ARBA" id="ARBA00022989"/>
    </source>
</evidence>
<feature type="compositionally biased region" description="Basic and acidic residues" evidence="7">
    <location>
        <begin position="246"/>
        <end position="259"/>
    </location>
</feature>
<keyword evidence="5 6" id="KW-0472">Membrane</keyword>
<dbReference type="PROSITE" id="PS50895">
    <property type="entry name" value="SURF1"/>
    <property type="match status" value="1"/>
</dbReference>
<keyword evidence="4 6" id="KW-1133">Transmembrane helix</keyword>
<dbReference type="AlphaFoldDB" id="A0AAW6T8P5"/>
<dbReference type="PANTHER" id="PTHR23427">
    <property type="entry name" value="SURFEIT LOCUS PROTEIN"/>
    <property type="match status" value="1"/>
</dbReference>
<evidence type="ECO:0000313" key="9">
    <source>
        <dbReference type="Proteomes" id="UP001321506"/>
    </source>
</evidence>
<evidence type="ECO:0000256" key="2">
    <source>
        <dbReference type="ARBA" id="ARBA00007165"/>
    </source>
</evidence>
<dbReference type="PANTHER" id="PTHR23427:SF2">
    <property type="entry name" value="SURFEIT LOCUS PROTEIN 1"/>
    <property type="match status" value="1"/>
</dbReference>
<evidence type="ECO:0000256" key="6">
    <source>
        <dbReference type="RuleBase" id="RU363076"/>
    </source>
</evidence>
<keyword evidence="6" id="KW-1003">Cell membrane</keyword>
<feature type="region of interest" description="Disordered" evidence="7">
    <location>
        <begin position="246"/>
        <end position="281"/>
    </location>
</feature>
<sequence length="281" mass="31282">MNRLRFVMNRRWAGYLGVAVLFAIACVLLSRWQWARLDEVRAENERVAQNWDRDVQPIDEVLPTLDDWHDDLKWTPVELHGRYLADEQLLVRNRPMNGQPGFAVVVPFKTDAGAVFVVDRGWVPTGSEQDAPDAVPAPPAGDVTVVARLKPGEPTLPGRSAPEGQLATVHLPTVEEKVGEPTYTNAYGLLASESPAPAESAPLATPKPPEDEGPHLSYALQWIAFAVMGFIGLGWAVRTEYRIRNADDPKVRMQEERRSERRKAKGPSDAEIEDALIDSHR</sequence>
<dbReference type="InterPro" id="IPR002994">
    <property type="entry name" value="Surf1/Shy1"/>
</dbReference>
<evidence type="ECO:0000313" key="8">
    <source>
        <dbReference type="EMBL" id="MDI2098148.1"/>
    </source>
</evidence>
<evidence type="ECO:0000256" key="1">
    <source>
        <dbReference type="ARBA" id="ARBA00004370"/>
    </source>
</evidence>
<feature type="transmembrane region" description="Helical" evidence="6">
    <location>
        <begin position="12"/>
        <end position="34"/>
    </location>
</feature>
<dbReference type="RefSeq" id="WP_281487905.1">
    <property type="nucleotide sequence ID" value="NZ_JASATX010000001.1"/>
</dbReference>
<comment type="similarity">
    <text evidence="2 6">Belongs to the SURF1 family.</text>
</comment>
<protein>
    <recommendedName>
        <fullName evidence="6">SURF1-like protein</fullName>
    </recommendedName>
</protein>
<proteinExistence type="inferred from homology"/>
<dbReference type="GO" id="GO:0005886">
    <property type="term" value="C:plasma membrane"/>
    <property type="evidence" value="ECO:0007669"/>
    <property type="project" value="UniProtKB-SubCell"/>
</dbReference>
<accession>A0AAW6T8P5</accession>
<dbReference type="CDD" id="cd06662">
    <property type="entry name" value="SURF1"/>
    <property type="match status" value="1"/>
</dbReference>
<keyword evidence="9" id="KW-1185">Reference proteome</keyword>